<dbReference type="AlphaFoldDB" id="M1MY19"/>
<dbReference type="Pfam" id="PF01966">
    <property type="entry name" value="HD"/>
    <property type="match status" value="1"/>
</dbReference>
<accession>M1MY19</accession>
<reference evidence="2 3" key="1">
    <citation type="submission" date="2013-02" db="EMBL/GenBank/DDBJ databases">
        <title>Genome sequence of Clostridium saccharoperbutylacetonicum N1-4(HMT).</title>
        <authorList>
            <person name="Poehlein A."/>
            <person name="Daniel R."/>
        </authorList>
    </citation>
    <scope>NUCLEOTIDE SEQUENCE [LARGE SCALE GENOMIC DNA]</scope>
    <source>
        <strain evidence="3">N1-4(HMT)</strain>
    </source>
</reference>
<sequence>MFQMESMKEKISIIINEMIKYYAGDPRRVNHFLKVFSFAKSIGELENLDKAAQEVLEVAAVMHDIGIKVSEEKYNSSAGNYQEIEGPPVAKEMLLGLDYDLKFIDRVCYLIGHHHTYSKIDGIDYQVLIEADFLVNIYEDEIKMPQIQSIKEKYFKTKAGTVFLDNLYL</sequence>
<name>M1MY19_9CLOT</name>
<dbReference type="SUPFAM" id="SSF109604">
    <property type="entry name" value="HD-domain/PDEase-like"/>
    <property type="match status" value="1"/>
</dbReference>
<dbReference type="InterPro" id="IPR006674">
    <property type="entry name" value="HD_domain"/>
</dbReference>
<dbReference type="eggNOG" id="COG1418">
    <property type="taxonomic scope" value="Bacteria"/>
</dbReference>
<feature type="domain" description="HD" evidence="1">
    <location>
        <begin position="28"/>
        <end position="121"/>
    </location>
</feature>
<dbReference type="InterPro" id="IPR003607">
    <property type="entry name" value="HD/PDEase_dom"/>
</dbReference>
<proteinExistence type="predicted"/>
<protein>
    <submittedName>
        <fullName evidence="2">Metal dependent phosphohydrolase</fullName>
    </submittedName>
</protein>
<dbReference type="EMBL" id="CP004121">
    <property type="protein sequence ID" value="AGF56292.1"/>
    <property type="molecule type" value="Genomic_DNA"/>
</dbReference>
<dbReference type="GO" id="GO:0016787">
    <property type="term" value="F:hydrolase activity"/>
    <property type="evidence" value="ECO:0007669"/>
    <property type="project" value="UniProtKB-KW"/>
</dbReference>
<gene>
    <name evidence="2" type="ORF">Cspa_c25270</name>
</gene>
<dbReference type="Proteomes" id="UP000011728">
    <property type="component" value="Chromosome"/>
</dbReference>
<dbReference type="PATRIC" id="fig|931276.5.peg.2534"/>
<dbReference type="Gene3D" id="1.10.3210.10">
    <property type="entry name" value="Hypothetical protein af1432"/>
    <property type="match status" value="1"/>
</dbReference>
<dbReference type="STRING" id="36745.CLSAP_23460"/>
<evidence type="ECO:0000313" key="3">
    <source>
        <dbReference type="Proteomes" id="UP000011728"/>
    </source>
</evidence>
<keyword evidence="3" id="KW-1185">Reference proteome</keyword>
<organism evidence="2 3">
    <name type="scientific">Clostridium saccharoperbutylacetonicum N1-4(HMT)</name>
    <dbReference type="NCBI Taxonomy" id="931276"/>
    <lineage>
        <taxon>Bacteria</taxon>
        <taxon>Bacillati</taxon>
        <taxon>Bacillota</taxon>
        <taxon>Clostridia</taxon>
        <taxon>Eubacteriales</taxon>
        <taxon>Clostridiaceae</taxon>
        <taxon>Clostridium</taxon>
    </lineage>
</organism>
<keyword evidence="2" id="KW-0378">Hydrolase</keyword>
<dbReference type="KEGG" id="csr:Cspa_c25270"/>
<evidence type="ECO:0000313" key="2">
    <source>
        <dbReference type="EMBL" id="AGF56292.1"/>
    </source>
</evidence>
<dbReference type="CDD" id="cd00077">
    <property type="entry name" value="HDc"/>
    <property type="match status" value="1"/>
</dbReference>
<dbReference type="HOGENOM" id="CLU_110721_0_0_9"/>
<evidence type="ECO:0000259" key="1">
    <source>
        <dbReference type="Pfam" id="PF01966"/>
    </source>
</evidence>